<feature type="domain" description="Reverse transcriptase" evidence="1">
    <location>
        <begin position="1"/>
        <end position="110"/>
    </location>
</feature>
<accession>A0A9W4T5G8</accession>
<evidence type="ECO:0000313" key="3">
    <source>
        <dbReference type="Proteomes" id="UP001153678"/>
    </source>
</evidence>
<comment type="caution">
    <text evidence="2">The sequence shown here is derived from an EMBL/GenBank/DDBJ whole genome shotgun (WGS) entry which is preliminary data.</text>
</comment>
<evidence type="ECO:0000313" key="2">
    <source>
        <dbReference type="EMBL" id="CAI2193435.1"/>
    </source>
</evidence>
<keyword evidence="3" id="KW-1185">Reference proteome</keyword>
<dbReference type="OrthoDB" id="2442293at2759"/>
<sequence length="110" mass="12389">FNQVLTIHSPTPIYPVLSGIDQGKILSPILWCIYFDSLLCRVQNTTFGYNMDVTSPFNHGNVETHHSLSAHVPALAYMDDTLWLSQSKESLNSLLCIADNFYELNSIQVN</sequence>
<reference evidence="2" key="1">
    <citation type="submission" date="2022-08" db="EMBL/GenBank/DDBJ databases">
        <authorList>
            <person name="Kallberg Y."/>
            <person name="Tangrot J."/>
            <person name="Rosling A."/>
        </authorList>
    </citation>
    <scope>NUCLEOTIDE SEQUENCE</scope>
    <source>
        <strain evidence="2">Wild A</strain>
    </source>
</reference>
<dbReference type="Proteomes" id="UP001153678">
    <property type="component" value="Unassembled WGS sequence"/>
</dbReference>
<evidence type="ECO:0000259" key="1">
    <source>
        <dbReference type="PROSITE" id="PS50878"/>
    </source>
</evidence>
<dbReference type="InterPro" id="IPR000477">
    <property type="entry name" value="RT_dom"/>
</dbReference>
<organism evidence="2 3">
    <name type="scientific">Funneliformis geosporum</name>
    <dbReference type="NCBI Taxonomy" id="1117311"/>
    <lineage>
        <taxon>Eukaryota</taxon>
        <taxon>Fungi</taxon>
        <taxon>Fungi incertae sedis</taxon>
        <taxon>Mucoromycota</taxon>
        <taxon>Glomeromycotina</taxon>
        <taxon>Glomeromycetes</taxon>
        <taxon>Glomerales</taxon>
        <taxon>Glomeraceae</taxon>
        <taxon>Funneliformis</taxon>
    </lineage>
</organism>
<dbReference type="EMBL" id="CAMKVN010009568">
    <property type="protein sequence ID" value="CAI2193435.1"/>
    <property type="molecule type" value="Genomic_DNA"/>
</dbReference>
<name>A0A9W4T5G8_9GLOM</name>
<dbReference type="AlphaFoldDB" id="A0A9W4T5G8"/>
<protein>
    <submittedName>
        <fullName evidence="2">9440_t:CDS:1</fullName>
    </submittedName>
</protein>
<feature type="non-terminal residue" evidence="2">
    <location>
        <position position="1"/>
    </location>
</feature>
<proteinExistence type="predicted"/>
<dbReference type="Pfam" id="PF00078">
    <property type="entry name" value="RVT_1"/>
    <property type="match status" value="1"/>
</dbReference>
<dbReference type="PROSITE" id="PS50878">
    <property type="entry name" value="RT_POL"/>
    <property type="match status" value="1"/>
</dbReference>
<gene>
    <name evidence="2" type="ORF">FWILDA_LOCUS16074</name>
</gene>